<dbReference type="Proteomes" id="UP000050791">
    <property type="component" value="Unassembled WGS sequence"/>
</dbReference>
<dbReference type="Pfam" id="PF04124">
    <property type="entry name" value="Dor1"/>
    <property type="match status" value="2"/>
</dbReference>
<evidence type="ECO:0000256" key="3">
    <source>
        <dbReference type="ARBA" id="ARBA00020983"/>
    </source>
</evidence>
<keyword evidence="7" id="KW-0472">Membrane</keyword>
<dbReference type="GO" id="GO:0015031">
    <property type="term" value="P:protein transport"/>
    <property type="evidence" value="ECO:0007669"/>
    <property type="project" value="UniProtKB-KW"/>
</dbReference>
<dbReference type="PANTHER" id="PTHR21311">
    <property type="entry name" value="CONSERVED OLIGOMERIC GOLGI COMPLEX COMPONENT 8"/>
    <property type="match status" value="1"/>
</dbReference>
<evidence type="ECO:0000313" key="11">
    <source>
        <dbReference type="WBParaSite" id="SMTH1_20760.1"/>
    </source>
</evidence>
<reference evidence="11" key="1">
    <citation type="submission" date="2023-11" db="UniProtKB">
        <authorList>
            <consortium name="WormBaseParasite"/>
        </authorList>
    </citation>
    <scope>IDENTIFICATION</scope>
</reference>
<evidence type="ECO:0000256" key="9">
    <source>
        <dbReference type="SAM" id="SignalP"/>
    </source>
</evidence>
<accession>A0AA85AZY9</accession>
<feature type="signal peptide" evidence="9">
    <location>
        <begin position="1"/>
        <end position="22"/>
    </location>
</feature>
<dbReference type="InterPro" id="IPR007255">
    <property type="entry name" value="COG8"/>
</dbReference>
<feature type="chain" id="PRO_5041738005" description="Conserved oligomeric Golgi complex subunit 8" evidence="9">
    <location>
        <begin position="23"/>
        <end position="538"/>
    </location>
</feature>
<evidence type="ECO:0000256" key="6">
    <source>
        <dbReference type="ARBA" id="ARBA00023034"/>
    </source>
</evidence>
<dbReference type="AlphaFoldDB" id="A0AA85AZY9"/>
<evidence type="ECO:0000256" key="2">
    <source>
        <dbReference type="ARBA" id="ARBA00006419"/>
    </source>
</evidence>
<evidence type="ECO:0000256" key="4">
    <source>
        <dbReference type="ARBA" id="ARBA00022448"/>
    </source>
</evidence>
<organism evidence="10 11">
    <name type="scientific">Schistosoma mattheei</name>
    <dbReference type="NCBI Taxonomy" id="31246"/>
    <lineage>
        <taxon>Eukaryota</taxon>
        <taxon>Metazoa</taxon>
        <taxon>Spiralia</taxon>
        <taxon>Lophotrochozoa</taxon>
        <taxon>Platyhelminthes</taxon>
        <taxon>Trematoda</taxon>
        <taxon>Digenea</taxon>
        <taxon>Strigeidida</taxon>
        <taxon>Schistosomatoidea</taxon>
        <taxon>Schistosomatidae</taxon>
        <taxon>Schistosoma</taxon>
    </lineage>
</organism>
<dbReference type="GO" id="GO:0000139">
    <property type="term" value="C:Golgi membrane"/>
    <property type="evidence" value="ECO:0007669"/>
    <property type="project" value="UniProtKB-SubCell"/>
</dbReference>
<dbReference type="PANTHER" id="PTHR21311:SF0">
    <property type="entry name" value="CONSERVED OLIGOMERIC GOLGI COMPLEX SUBUNIT 8"/>
    <property type="match status" value="1"/>
</dbReference>
<keyword evidence="9" id="KW-0732">Signal</keyword>
<keyword evidence="4" id="KW-0813">Transport</keyword>
<evidence type="ECO:0000313" key="10">
    <source>
        <dbReference type="Proteomes" id="UP000050791"/>
    </source>
</evidence>
<keyword evidence="5" id="KW-0653">Protein transport</keyword>
<keyword evidence="6" id="KW-0333">Golgi apparatus</keyword>
<protein>
    <recommendedName>
        <fullName evidence="3">Conserved oligomeric Golgi complex subunit 8</fullName>
    </recommendedName>
    <alternativeName>
        <fullName evidence="8">Component of oligomeric Golgi complex 8</fullName>
    </alternativeName>
</protein>
<evidence type="ECO:0000256" key="8">
    <source>
        <dbReference type="ARBA" id="ARBA00031347"/>
    </source>
</evidence>
<name>A0AA85AZY9_9TREM</name>
<sequence>MVITMTQYLFLLILRRCSVNMGQVSAVASQFVHQLYNQLRAPLSLSSCIKTVVFLRRTGLLSEQELRLKFLQTRTHCLKSQINSSLLACTPKELAGVDKREKLSGFLPFKESHDKSYWVATRRIEVTRVHLFDIVTQYRAVFPDEDGILPQGVKIQGKSLLSKYSGNPIYSINLLKGSKDMDYYESSPNLLHAWLVNQVAEFLNNLCSDLQTMMYQPKCTPQELTDRLLRATATDSNNYKNKSLKNICLETLFTQVQSLISQSMYFGRSFHRIGCDFRPHLANLFCYQIESFIRIILTILYRINGTTHEEVNNSELNSFTKLTNILLEFPPLILLYNHFVELFHGLNICCPTGLKNRIIIIISNGLHACSLSITEIYDQLKEQQIDNWLNNDVYYLANAFCTSLTYCILANLINYLFVEEIDNNVQIPNCNNNNNNNNNNPMLLHRPLLSSLCQIICKPIYIKWSNLQPSISSIESVLLNNNSDNNLNLISLTNNEKVTIDSVVNNTSKVVTMSLDEQVNISDTSNNHIEIDTINSLS</sequence>
<dbReference type="GO" id="GO:0006891">
    <property type="term" value="P:intra-Golgi vesicle-mediated transport"/>
    <property type="evidence" value="ECO:0007669"/>
    <property type="project" value="TreeGrafter"/>
</dbReference>
<proteinExistence type="inferred from homology"/>
<comment type="similarity">
    <text evidence="2">Belongs to the COG8 family.</text>
</comment>
<comment type="subcellular location">
    <subcellularLocation>
        <location evidence="1">Golgi apparatus membrane</location>
        <topology evidence="1">Peripheral membrane protein</topology>
    </subcellularLocation>
</comment>
<dbReference type="GO" id="GO:0017119">
    <property type="term" value="C:Golgi transport complex"/>
    <property type="evidence" value="ECO:0007669"/>
    <property type="project" value="InterPro"/>
</dbReference>
<evidence type="ECO:0000256" key="5">
    <source>
        <dbReference type="ARBA" id="ARBA00022927"/>
    </source>
</evidence>
<evidence type="ECO:0000256" key="7">
    <source>
        <dbReference type="ARBA" id="ARBA00023136"/>
    </source>
</evidence>
<dbReference type="WBParaSite" id="SMTH1_20760.1">
    <property type="protein sequence ID" value="SMTH1_20760.1"/>
    <property type="gene ID" value="SMTH1_20760"/>
</dbReference>
<evidence type="ECO:0000256" key="1">
    <source>
        <dbReference type="ARBA" id="ARBA00004395"/>
    </source>
</evidence>